<organism evidence="2 3">
    <name type="scientific">Didymella heteroderae</name>
    <dbReference type="NCBI Taxonomy" id="1769908"/>
    <lineage>
        <taxon>Eukaryota</taxon>
        <taxon>Fungi</taxon>
        <taxon>Dikarya</taxon>
        <taxon>Ascomycota</taxon>
        <taxon>Pezizomycotina</taxon>
        <taxon>Dothideomycetes</taxon>
        <taxon>Pleosporomycetidae</taxon>
        <taxon>Pleosporales</taxon>
        <taxon>Pleosporineae</taxon>
        <taxon>Didymellaceae</taxon>
        <taxon>Didymella</taxon>
    </lineage>
</organism>
<accession>A0A9P4WRN9</accession>
<gene>
    <name evidence="2" type="ORF">E8E12_005904</name>
</gene>
<dbReference type="OrthoDB" id="4161196at2759"/>
<proteinExistence type="predicted"/>
<evidence type="ECO:0000313" key="2">
    <source>
        <dbReference type="EMBL" id="KAF3039730.1"/>
    </source>
</evidence>
<name>A0A9P4WRN9_9PLEO</name>
<dbReference type="Proteomes" id="UP000758155">
    <property type="component" value="Unassembled WGS sequence"/>
</dbReference>
<feature type="domain" description="Heterokaryon incompatibility" evidence="1">
    <location>
        <begin position="321"/>
        <end position="471"/>
    </location>
</feature>
<dbReference type="Pfam" id="PF06985">
    <property type="entry name" value="HET"/>
    <property type="match status" value="1"/>
</dbReference>
<dbReference type="PANTHER" id="PTHR33112">
    <property type="entry name" value="DOMAIN PROTEIN, PUTATIVE-RELATED"/>
    <property type="match status" value="1"/>
</dbReference>
<dbReference type="PANTHER" id="PTHR33112:SF10">
    <property type="entry name" value="TOL"/>
    <property type="match status" value="1"/>
</dbReference>
<reference evidence="2" key="1">
    <citation type="submission" date="2019-04" db="EMBL/GenBank/DDBJ databases">
        <title>Sequencing of skin fungus with MAO and IRED activity.</title>
        <authorList>
            <person name="Marsaioli A.J."/>
            <person name="Bonatto J.M.C."/>
            <person name="Reis Junior O."/>
        </authorList>
    </citation>
    <scope>NUCLEOTIDE SEQUENCE</scope>
    <source>
        <strain evidence="2">28M1</strain>
    </source>
</reference>
<sequence>MANQFAFSKEHTTNWAESVEELKASLDTYGEKYFIVRGSKSEHIKGLSRDLVGLKNDVKADYRATQYKQRSRLLKSKGLGWESHSLRDVRKILTHAFQKGWEVGVDVCLKEWDEEDMTDEDRAASLAYYLYVSRPIQRATSDPGAIQASKNKMYNNWYLSYDDNFVKQYCQALPFSSQEVAARCCTLCKEMLEDAHADNSFDVKLNDILTAAETCQICNLLAKALLEDVSSDGIIKLVHTHNALRAGYGGRRLTLPRQQGRDPLDDPFYQIPIVQHDSAYSERGFAVFPTRVLDLGGLKDINSPPGWVRLIHAEERSSDNYITLSHCWDSLSESQKRTHCTTQENLGRRRQGFHVSELPKTFKDAVKVARAIGVPYLWIDSLCIVQYGDGGEDWRRESTRMKNVYQEAYCSISAVAAVDSYSGFLDRQFEPEHVLVCDDNGKHFCVSTDVDDYDGDNGNATLNTRAWVVQEAVLARRKVHFTSCQMYWTCGKGIYCENLIRLKRHVTSPPENTYFTLDPLFPTRLIRTDAEERPWNCISFLIEGYSRRALTFERDRMAAIHGLEECIAEAICCESRFGIFQRYIHRNLSW</sequence>
<dbReference type="EMBL" id="SWKV01000029">
    <property type="protein sequence ID" value="KAF3039730.1"/>
    <property type="molecule type" value="Genomic_DNA"/>
</dbReference>
<protein>
    <recommendedName>
        <fullName evidence="1">Heterokaryon incompatibility domain-containing protein</fullName>
    </recommendedName>
</protein>
<dbReference type="AlphaFoldDB" id="A0A9P4WRN9"/>
<evidence type="ECO:0000259" key="1">
    <source>
        <dbReference type="Pfam" id="PF06985"/>
    </source>
</evidence>
<dbReference type="InterPro" id="IPR010730">
    <property type="entry name" value="HET"/>
</dbReference>
<keyword evidence="3" id="KW-1185">Reference proteome</keyword>
<comment type="caution">
    <text evidence="2">The sequence shown here is derived from an EMBL/GenBank/DDBJ whole genome shotgun (WGS) entry which is preliminary data.</text>
</comment>
<evidence type="ECO:0000313" key="3">
    <source>
        <dbReference type="Proteomes" id="UP000758155"/>
    </source>
</evidence>